<comment type="caution">
    <text evidence="1">The sequence shown here is derived from an EMBL/GenBank/DDBJ whole genome shotgun (WGS) entry which is preliminary data.</text>
</comment>
<proteinExistence type="predicted"/>
<dbReference type="RefSeq" id="WP_341698462.1">
    <property type="nucleotide sequence ID" value="NZ_JBBYHR010000012.1"/>
</dbReference>
<name>A0ABU9I161_9FLAO</name>
<evidence type="ECO:0000313" key="1">
    <source>
        <dbReference type="EMBL" id="MEL1246168.1"/>
    </source>
</evidence>
<protein>
    <recommendedName>
        <fullName evidence="3">Por secretion system C-terminal sorting domain-containing protein</fullName>
    </recommendedName>
</protein>
<reference evidence="1 2" key="1">
    <citation type="submission" date="2024-04" db="EMBL/GenBank/DDBJ databases">
        <title>Flavobacterium sp. DGU11 16S ribosomal RNA gene Genome sequencing and assembly.</title>
        <authorList>
            <person name="Park S."/>
        </authorList>
    </citation>
    <scope>NUCLEOTIDE SEQUENCE [LARGE SCALE GENOMIC DNA]</scope>
    <source>
        <strain evidence="1 2">DGU11</strain>
    </source>
</reference>
<gene>
    <name evidence="1" type="ORF">AAEO56_17980</name>
</gene>
<evidence type="ECO:0008006" key="3">
    <source>
        <dbReference type="Google" id="ProtNLM"/>
    </source>
</evidence>
<evidence type="ECO:0000313" key="2">
    <source>
        <dbReference type="Proteomes" id="UP001464555"/>
    </source>
</evidence>
<sequence>MIDKYKHLSAVKLLLLLYLFCTVPVPELYAQLQNNASLYIGAGANMHVSQGTYNFGTNPASTVTSRSTNYGVLSFAAAASWANASESHFIDGYFRYYGTATVIAPVGNDEVLAPVAVAPTTTSGVDVAYVRGLPTAVSAVLAPEISEISSTEYWKLGGTSPAVITLTWRESSNIGSMLLTPSLSYITIVGYDGSEWVEIPSFSDSVALTGGASTLTTGSITSTAAVSPGVYQAVTIGVKTEASCLPVLVSSGNVKTWNGSSWSPSAPGINDPIVIDGPFSGSLACHSVTLNADYILADGDMLEVVHGFTGSGTVIMSPEASLLQRSGTAAPPKIQMSKITNPMRRFDYVFLSSPINDFSTFFGHMNSPSNTAVNGSYDTYDNSAFYNFFTDSNGTSSIPVTASNVPIGRGFAATVRYTQGPYNLSTSAGAWYTEKYPVYIKTEGTANNGTIAVPVPDTAGWVRIGNPYPSPMNAEKLLDAMGDNFRKTIYFWSYNTPRQSLQNSATNYNDADYAVFNYTGGVAACPQCQVPNGYIATMQSVYVRKLNPAPIAFSLSNCIRDLSGNSNFFRANGAQTGKFRLNLTGSRGSFSQVLIAYSAAGTPTYDNGYDSARMANASSSELNSIIEGSTSGYAIQTRPAFEATDIVPLQVVKRAEETFTVTYSDGDGVFAADEVTIYLHDKLLGLYHNVKEDGPYTFAQGENVNTDRFEVVYTAEALSGNEYTAYGAFAYAKDHAFYAQAGLEMKQVEIFDLTGRLVQVYKDINTMQLKRPFDHEQAVYLAKITLANGAVVKQKIINN</sequence>
<organism evidence="1 2">
    <name type="scientific">Flavobacterium arundinis</name>
    <dbReference type="NCBI Taxonomy" id="3139143"/>
    <lineage>
        <taxon>Bacteria</taxon>
        <taxon>Pseudomonadati</taxon>
        <taxon>Bacteroidota</taxon>
        <taxon>Flavobacteriia</taxon>
        <taxon>Flavobacteriales</taxon>
        <taxon>Flavobacteriaceae</taxon>
        <taxon>Flavobacterium</taxon>
    </lineage>
</organism>
<dbReference type="EMBL" id="JBBYHR010000012">
    <property type="protein sequence ID" value="MEL1246168.1"/>
    <property type="molecule type" value="Genomic_DNA"/>
</dbReference>
<keyword evidence="2" id="KW-1185">Reference proteome</keyword>
<dbReference type="Proteomes" id="UP001464555">
    <property type="component" value="Unassembled WGS sequence"/>
</dbReference>
<accession>A0ABU9I161</accession>